<evidence type="ECO:0000256" key="1">
    <source>
        <dbReference type="SAM" id="MobiDB-lite"/>
    </source>
</evidence>
<dbReference type="EMBL" id="JABBWE010000008">
    <property type="protein sequence ID" value="KAG1801035.1"/>
    <property type="molecule type" value="Genomic_DNA"/>
</dbReference>
<protein>
    <submittedName>
        <fullName evidence="2">Uncharacterized protein</fullName>
    </submittedName>
</protein>
<gene>
    <name evidence="2" type="ORF">HD556DRAFT_1304980</name>
</gene>
<sequence length="647" mass="70762">MVLTHPSNAAKRPAQVVLDTKQKWRTSAQVKADNAHIQQANQEKEEKTQKGIERVAAAQEKLSLQQSNASAPKTPCPHPIPYGAKATSASLPSEAGCQAQTSAAVEVDEDNNDIGTMQGKRKCAQKTMHRDAVNAACAVLASQPSNANGKSDAKSSLDLKQAYTGGVMTWAQKVYKINLKKNTHSMKTPKNLVMSQCTSSTAFSQLTRATTAASNATPPPGTPTSLVLGDNFSEGCFPDEEDHPERMAAYALDVIELRSSSLTSPPPPPSQCIFCKAPVKMEHMDSTMDLSKISEDIMFLDYVEDEAKGKGEGEAEGKGDNGGDHFVIEESSNSAQANKRTMMMTNVDIVDNNSNDSAPPTKRVKTEPGQKPGKGITGEVTRAKYKNSDLQLHGIFIPTVAHTTGGDNIDPWLIEDNILIPILEEVWAVIYNEKSLMGHTIVPGSVVYQVTKQHLSEWCDGFSSAAIMMMFTSFIVADPLYDNEDSRADFSDFWLNDNRWLFANVKSDDKKYSAIVVSLHRVSVPSLQSEEQSCQTALALSGVVVKHALHLLSTKQMSFEVKSTIAKGSKKKNPWKGKAPATNGEQWTAVISENKTFSEPLWGYDTSMFLQAINRIPASNMKAIIKQSKMDVEEDIDEEYADIFAFR</sequence>
<dbReference type="Proteomes" id="UP000719766">
    <property type="component" value="Unassembled WGS sequence"/>
</dbReference>
<dbReference type="GeneID" id="64593492"/>
<comment type="caution">
    <text evidence="2">The sequence shown here is derived from an EMBL/GenBank/DDBJ whole genome shotgun (WGS) entry which is preliminary data.</text>
</comment>
<keyword evidence="3" id="KW-1185">Reference proteome</keyword>
<name>A0A9P7DR44_9AGAM</name>
<proteinExistence type="predicted"/>
<dbReference type="RefSeq" id="XP_041164777.1">
    <property type="nucleotide sequence ID" value="XM_041299728.1"/>
</dbReference>
<reference evidence="2" key="1">
    <citation type="journal article" date="2020" name="New Phytol.">
        <title>Comparative genomics reveals dynamic genome evolution in host specialist ectomycorrhizal fungi.</title>
        <authorList>
            <person name="Lofgren L.A."/>
            <person name="Nguyen N.H."/>
            <person name="Vilgalys R."/>
            <person name="Ruytinx J."/>
            <person name="Liao H.L."/>
            <person name="Branco S."/>
            <person name="Kuo A."/>
            <person name="LaButti K."/>
            <person name="Lipzen A."/>
            <person name="Andreopoulos W."/>
            <person name="Pangilinan J."/>
            <person name="Riley R."/>
            <person name="Hundley H."/>
            <person name="Na H."/>
            <person name="Barry K."/>
            <person name="Grigoriev I.V."/>
            <person name="Stajich J.E."/>
            <person name="Kennedy P.G."/>
        </authorList>
    </citation>
    <scope>NUCLEOTIDE SEQUENCE</scope>
    <source>
        <strain evidence="2">S12</strain>
    </source>
</reference>
<organism evidence="2 3">
    <name type="scientific">Suillus plorans</name>
    <dbReference type="NCBI Taxonomy" id="116603"/>
    <lineage>
        <taxon>Eukaryota</taxon>
        <taxon>Fungi</taxon>
        <taxon>Dikarya</taxon>
        <taxon>Basidiomycota</taxon>
        <taxon>Agaricomycotina</taxon>
        <taxon>Agaricomycetes</taxon>
        <taxon>Agaricomycetidae</taxon>
        <taxon>Boletales</taxon>
        <taxon>Suillineae</taxon>
        <taxon>Suillaceae</taxon>
        <taxon>Suillus</taxon>
    </lineage>
</organism>
<dbReference type="OrthoDB" id="2680458at2759"/>
<feature type="region of interest" description="Disordered" evidence="1">
    <location>
        <begin position="351"/>
        <end position="377"/>
    </location>
</feature>
<evidence type="ECO:0000313" key="3">
    <source>
        <dbReference type="Proteomes" id="UP000719766"/>
    </source>
</evidence>
<evidence type="ECO:0000313" key="2">
    <source>
        <dbReference type="EMBL" id="KAG1801035.1"/>
    </source>
</evidence>
<accession>A0A9P7DR44</accession>
<dbReference type="AlphaFoldDB" id="A0A9P7DR44"/>